<keyword evidence="2" id="KW-1185">Reference proteome</keyword>
<accession>A0A7U3Q3W8</accession>
<protein>
    <submittedName>
        <fullName evidence="1">Uncharacterized protein</fullName>
    </submittedName>
</protein>
<reference evidence="1 2" key="1">
    <citation type="journal article" date="2018" name="PLoS Genet.">
        <title>Repeat elements organise 3D genome structure and mediate transcription in the filamentous fungus Epichloe festucae.</title>
        <authorList>
            <person name="Winter D.J."/>
            <person name="Ganley A.R.D."/>
            <person name="Young C.A."/>
            <person name="Liachko I."/>
            <person name="Schardl C.L."/>
            <person name="Dupont P.Y."/>
            <person name="Berry D."/>
            <person name="Ram A."/>
            <person name="Scott B."/>
            <person name="Cox M.P."/>
        </authorList>
    </citation>
    <scope>NUCLEOTIDE SEQUENCE [LARGE SCALE GENOMIC DNA]</scope>
    <source>
        <strain evidence="1 2">Fl1</strain>
    </source>
</reference>
<dbReference type="Proteomes" id="UP000594364">
    <property type="component" value="Chromosome 6"/>
</dbReference>
<organism evidence="1 2">
    <name type="scientific">Epichloe festucae (strain Fl1)</name>
    <dbReference type="NCBI Taxonomy" id="877507"/>
    <lineage>
        <taxon>Eukaryota</taxon>
        <taxon>Fungi</taxon>
        <taxon>Dikarya</taxon>
        <taxon>Ascomycota</taxon>
        <taxon>Pezizomycotina</taxon>
        <taxon>Sordariomycetes</taxon>
        <taxon>Hypocreomycetidae</taxon>
        <taxon>Hypocreales</taxon>
        <taxon>Clavicipitaceae</taxon>
        <taxon>Epichloe</taxon>
    </lineage>
</organism>
<evidence type="ECO:0000313" key="1">
    <source>
        <dbReference type="EMBL" id="QPH19752.1"/>
    </source>
</evidence>
<sequence>MSPLSNSILRAASTSLFSNALQSSSSASCVCPPSRTSSGSKPRRLREVLHFASMDPVELVDPVSMAMLTSSECSVEAAAAAPAKLSWSRSSAAARRYLSSAAVPVSVWDEDFAGQGHVSLFAATDTMPPRRGAGSQRTPLPIFPPDAIRTCPRGYPALCQRWDHAPSPIPQAVVAARARHERPLPGNLRDEREQRRRARPVDDVGAKVLLEVLRGAAAAVAGVPDEMPLRSVAPQS</sequence>
<dbReference type="EMBL" id="CP031390">
    <property type="protein sequence ID" value="QPH19752.1"/>
    <property type="molecule type" value="Genomic_DNA"/>
</dbReference>
<name>A0A7U3Q3W8_EPIFF</name>
<evidence type="ECO:0000313" key="2">
    <source>
        <dbReference type="Proteomes" id="UP000594364"/>
    </source>
</evidence>
<gene>
    <name evidence="1" type="ORF">C2857_005045</name>
</gene>
<proteinExistence type="predicted"/>
<dbReference type="AlphaFoldDB" id="A0A7U3Q3W8"/>